<dbReference type="GO" id="GO:0015074">
    <property type="term" value="P:DNA integration"/>
    <property type="evidence" value="ECO:0007669"/>
    <property type="project" value="InterPro"/>
</dbReference>
<dbReference type="InterPro" id="IPR012337">
    <property type="entry name" value="RNaseH-like_sf"/>
</dbReference>
<name>A0A392NTJ3_9FABA</name>
<dbReference type="GO" id="GO:0003676">
    <property type="term" value="F:nucleic acid binding"/>
    <property type="evidence" value="ECO:0007669"/>
    <property type="project" value="InterPro"/>
</dbReference>
<organism evidence="3 4">
    <name type="scientific">Trifolium medium</name>
    <dbReference type="NCBI Taxonomy" id="97028"/>
    <lineage>
        <taxon>Eukaryota</taxon>
        <taxon>Viridiplantae</taxon>
        <taxon>Streptophyta</taxon>
        <taxon>Embryophyta</taxon>
        <taxon>Tracheophyta</taxon>
        <taxon>Spermatophyta</taxon>
        <taxon>Magnoliopsida</taxon>
        <taxon>eudicotyledons</taxon>
        <taxon>Gunneridae</taxon>
        <taxon>Pentapetalae</taxon>
        <taxon>rosids</taxon>
        <taxon>fabids</taxon>
        <taxon>Fabales</taxon>
        <taxon>Fabaceae</taxon>
        <taxon>Papilionoideae</taxon>
        <taxon>50 kb inversion clade</taxon>
        <taxon>NPAAA clade</taxon>
        <taxon>Hologalegina</taxon>
        <taxon>IRL clade</taxon>
        <taxon>Trifolieae</taxon>
        <taxon>Trifolium</taxon>
    </lineage>
</organism>
<dbReference type="PROSITE" id="PS50994">
    <property type="entry name" value="INTEGRASE"/>
    <property type="match status" value="1"/>
</dbReference>
<dbReference type="PANTHER" id="PTHR37984">
    <property type="entry name" value="PROTEIN CBG26694"/>
    <property type="match status" value="1"/>
</dbReference>
<accession>A0A392NTJ3</accession>
<sequence length="154" mass="17958">DILCRFGIPQAVVTDNGTQFMDRKFQEFLAAINTKQHFTFVEHPQTNGQTEAANMVILRGLKRRLDENKKKWVDELQNMLWAYRTTPHSTTGETPFRLVYGTEVVIPVEIGEPSRRTEQPLEEEMNDEAPREKLDLVEEIRTWASIREATLKKR</sequence>
<dbReference type="EMBL" id="LXQA010050066">
    <property type="protein sequence ID" value="MCI02752.1"/>
    <property type="molecule type" value="Genomic_DNA"/>
</dbReference>
<feature type="region of interest" description="Disordered" evidence="1">
    <location>
        <begin position="112"/>
        <end position="133"/>
    </location>
</feature>
<reference evidence="3 4" key="1">
    <citation type="journal article" date="2018" name="Front. Plant Sci.">
        <title>Red Clover (Trifolium pratense) and Zigzag Clover (T. medium) - A Picture of Genomic Similarities and Differences.</title>
        <authorList>
            <person name="Dluhosova J."/>
            <person name="Istvanek J."/>
            <person name="Nedelnik J."/>
            <person name="Repkova J."/>
        </authorList>
    </citation>
    <scope>NUCLEOTIDE SEQUENCE [LARGE SCALE GENOMIC DNA]</scope>
    <source>
        <strain evidence="4">cv. 10/8</strain>
        <tissue evidence="3">Leaf</tissue>
    </source>
</reference>
<gene>
    <name evidence="3" type="ORF">A2U01_0023786</name>
</gene>
<dbReference type="InterPro" id="IPR050951">
    <property type="entry name" value="Retrovirus_Pol_polyprotein"/>
</dbReference>
<evidence type="ECO:0000313" key="4">
    <source>
        <dbReference type="Proteomes" id="UP000265520"/>
    </source>
</evidence>
<dbReference type="AlphaFoldDB" id="A0A392NTJ3"/>
<evidence type="ECO:0000259" key="2">
    <source>
        <dbReference type="PROSITE" id="PS50994"/>
    </source>
</evidence>
<feature type="non-terminal residue" evidence="3">
    <location>
        <position position="1"/>
    </location>
</feature>
<keyword evidence="4" id="KW-1185">Reference proteome</keyword>
<evidence type="ECO:0000256" key="1">
    <source>
        <dbReference type="SAM" id="MobiDB-lite"/>
    </source>
</evidence>
<evidence type="ECO:0000313" key="3">
    <source>
        <dbReference type="EMBL" id="MCI02752.1"/>
    </source>
</evidence>
<proteinExistence type="predicted"/>
<dbReference type="PANTHER" id="PTHR37984:SF5">
    <property type="entry name" value="PROTEIN NYNRIN-LIKE"/>
    <property type="match status" value="1"/>
</dbReference>
<dbReference type="SUPFAM" id="SSF53098">
    <property type="entry name" value="Ribonuclease H-like"/>
    <property type="match status" value="1"/>
</dbReference>
<comment type="caution">
    <text evidence="3">The sequence shown here is derived from an EMBL/GenBank/DDBJ whole genome shotgun (WGS) entry which is preliminary data.</text>
</comment>
<dbReference type="InterPro" id="IPR001584">
    <property type="entry name" value="Integrase_cat-core"/>
</dbReference>
<feature type="domain" description="Integrase catalytic" evidence="2">
    <location>
        <begin position="1"/>
        <end position="103"/>
    </location>
</feature>
<protein>
    <submittedName>
        <fullName evidence="3">Gypsy retrotransposon integrase-like protein</fullName>
    </submittedName>
</protein>
<dbReference type="Proteomes" id="UP000265520">
    <property type="component" value="Unassembled WGS sequence"/>
</dbReference>
<dbReference type="Gene3D" id="3.30.420.10">
    <property type="entry name" value="Ribonuclease H-like superfamily/Ribonuclease H"/>
    <property type="match status" value="1"/>
</dbReference>
<dbReference type="InterPro" id="IPR036397">
    <property type="entry name" value="RNaseH_sf"/>
</dbReference>